<dbReference type="OrthoDB" id="5397557at2759"/>
<evidence type="ECO:0000313" key="2">
    <source>
        <dbReference type="Proteomes" id="UP000799778"/>
    </source>
</evidence>
<dbReference type="RefSeq" id="XP_033383618.1">
    <property type="nucleotide sequence ID" value="XM_033527759.1"/>
</dbReference>
<keyword evidence="2" id="KW-1185">Reference proteome</keyword>
<dbReference type="GeneID" id="54285156"/>
<reference evidence="1" key="1">
    <citation type="journal article" date="2020" name="Stud. Mycol.">
        <title>101 Dothideomycetes genomes: a test case for predicting lifestyles and emergence of pathogens.</title>
        <authorList>
            <person name="Haridas S."/>
            <person name="Albert R."/>
            <person name="Binder M."/>
            <person name="Bloem J."/>
            <person name="Labutti K."/>
            <person name="Salamov A."/>
            <person name="Andreopoulos B."/>
            <person name="Baker S."/>
            <person name="Barry K."/>
            <person name="Bills G."/>
            <person name="Bluhm B."/>
            <person name="Cannon C."/>
            <person name="Castanera R."/>
            <person name="Culley D."/>
            <person name="Daum C."/>
            <person name="Ezra D."/>
            <person name="Gonzalez J."/>
            <person name="Henrissat B."/>
            <person name="Kuo A."/>
            <person name="Liang C."/>
            <person name="Lipzen A."/>
            <person name="Lutzoni F."/>
            <person name="Magnuson J."/>
            <person name="Mondo S."/>
            <person name="Nolan M."/>
            <person name="Ohm R."/>
            <person name="Pangilinan J."/>
            <person name="Park H.-J."/>
            <person name="Ramirez L."/>
            <person name="Alfaro M."/>
            <person name="Sun H."/>
            <person name="Tritt A."/>
            <person name="Yoshinaga Y."/>
            <person name="Zwiers L.-H."/>
            <person name="Turgeon B."/>
            <person name="Goodwin S."/>
            <person name="Spatafora J."/>
            <person name="Crous P."/>
            <person name="Grigoriev I."/>
        </authorList>
    </citation>
    <scope>NUCLEOTIDE SEQUENCE</scope>
    <source>
        <strain evidence="1">CBS 175.79</strain>
    </source>
</reference>
<dbReference type="Proteomes" id="UP000799778">
    <property type="component" value="Unassembled WGS sequence"/>
</dbReference>
<organism evidence="1 2">
    <name type="scientific">Aaosphaeria arxii CBS 175.79</name>
    <dbReference type="NCBI Taxonomy" id="1450172"/>
    <lineage>
        <taxon>Eukaryota</taxon>
        <taxon>Fungi</taxon>
        <taxon>Dikarya</taxon>
        <taxon>Ascomycota</taxon>
        <taxon>Pezizomycotina</taxon>
        <taxon>Dothideomycetes</taxon>
        <taxon>Pleosporomycetidae</taxon>
        <taxon>Pleosporales</taxon>
        <taxon>Pleosporales incertae sedis</taxon>
        <taxon>Aaosphaeria</taxon>
    </lineage>
</organism>
<dbReference type="AlphaFoldDB" id="A0A6A5XQV3"/>
<gene>
    <name evidence="1" type="ORF">BU24DRAFT_421580</name>
</gene>
<protein>
    <submittedName>
        <fullName evidence="1">Uncharacterized protein</fullName>
    </submittedName>
</protein>
<sequence length="476" mass="53302">MTMSREGITISLPGTGVPEVADNLFSSVSHPPWTEPLDWDSCVSQSWERQIPFHSYARLGSTIPDTPASFPQFNNLPTELQDHILSLCTPGTLFQLLHVSSALRPRASKLFWGNPNAYFHVRASWLCSGTFPGETYDDLTLAPHIRNVEIEYHQNDHMKFFPRGRMDGARVERIHNFWKTLETTFPNVRNVILNQAWESNPPVRTSHGPPLDLKMVVESSPPDIHASAFVVEPNPPSTTLITSLSPSSPQRLRRALHTYNSQTTTWQTIHPHPQNRHATVLLPPKTFTGPIGAYQRIRYLIWRRIACYMALLPLAIEAFERQNFPHGDKPAATVPPLTCPITPNCSATFDAPGQWPLHAASAHPGWRPPWTREAVRAALSPALSHAFQERETSLLGDSGAQTVAKRGMVDEWNGKTGLTREEIEAAWSEQGGEGGDAEWRLRVLPDGTGEVNEYSPLWEVYVTDMERGSGRPDPFL</sequence>
<accession>A0A6A5XQV3</accession>
<evidence type="ECO:0000313" key="1">
    <source>
        <dbReference type="EMBL" id="KAF2015279.1"/>
    </source>
</evidence>
<dbReference type="EMBL" id="ML978069">
    <property type="protein sequence ID" value="KAF2015279.1"/>
    <property type="molecule type" value="Genomic_DNA"/>
</dbReference>
<proteinExistence type="predicted"/>
<name>A0A6A5XQV3_9PLEO</name>